<evidence type="ECO:0000259" key="6">
    <source>
        <dbReference type="PROSITE" id="PS51767"/>
    </source>
</evidence>
<dbReference type="FunFam" id="2.40.70.10:FF:000092">
    <property type="entry name" value="Aspartic endopeptidase (AP1)"/>
    <property type="match status" value="1"/>
</dbReference>
<dbReference type="InterPro" id="IPR001461">
    <property type="entry name" value="Aspartic_peptidase_A1"/>
</dbReference>
<feature type="domain" description="Peptidase A1" evidence="6">
    <location>
        <begin position="113"/>
        <end position="451"/>
    </location>
</feature>
<dbReference type="Gene3D" id="2.40.70.10">
    <property type="entry name" value="Acid Proteases"/>
    <property type="match status" value="2"/>
</dbReference>
<dbReference type="AlphaFoldDB" id="A0A517L0A7"/>
<evidence type="ECO:0000256" key="5">
    <source>
        <dbReference type="PIRSR" id="PIRSR601461-1"/>
    </source>
</evidence>
<keyword evidence="3" id="KW-0064">Aspartyl protease</keyword>
<dbReference type="PANTHER" id="PTHR47966:SF1">
    <property type="entry name" value="ASPARTYL PROTEINASE"/>
    <property type="match status" value="1"/>
</dbReference>
<dbReference type="PRINTS" id="PR00792">
    <property type="entry name" value="PEPSIN"/>
</dbReference>
<accession>A0A517L0A7</accession>
<dbReference type="SUPFAM" id="SSF50630">
    <property type="entry name" value="Acid proteases"/>
    <property type="match status" value="1"/>
</dbReference>
<dbReference type="Pfam" id="PF00026">
    <property type="entry name" value="Asp"/>
    <property type="match status" value="1"/>
</dbReference>
<dbReference type="PANTHER" id="PTHR47966">
    <property type="entry name" value="BETA-SITE APP-CLEAVING ENZYME, ISOFORM A-RELATED"/>
    <property type="match status" value="1"/>
</dbReference>
<feature type="active site" evidence="5">
    <location>
        <position position="342"/>
    </location>
</feature>
<evidence type="ECO:0000256" key="4">
    <source>
        <dbReference type="ARBA" id="ARBA00022801"/>
    </source>
</evidence>
<dbReference type="InterPro" id="IPR034163">
    <property type="entry name" value="Aspergillopepsin-like_cat_dom"/>
</dbReference>
<dbReference type="Proteomes" id="UP000316270">
    <property type="component" value="Chromosome 2"/>
</dbReference>
<evidence type="ECO:0000313" key="8">
    <source>
        <dbReference type="Proteomes" id="UP000316270"/>
    </source>
</evidence>
<dbReference type="EMBL" id="CP042186">
    <property type="protein sequence ID" value="QDS69068.1"/>
    <property type="molecule type" value="Genomic_DNA"/>
</dbReference>
<sequence>MAHHHQVHQIAHTRIPLVKNKLYKRSGIKSYVWLLQKYNITPSQPGPYYRDSADHAQSVHKHEYCHQASSFGGQTKIAALQKRALAASYGATEAAAAQAGLVSAEDQQNDSEYLSEVTVGTPPQKMLLDFDSGSSDLWCFSTKLDATTLSTLRKTNHNIFDPSKSSSFKNMSGSTWSISYGDGSSASGSVGTDILHIGGINVETQAIELADTASPSFTSGVGDGLLGLAMPNINTVSPKSVATPVENMITQKDIPANAELFTAYLGSWRDADEADKGESFYTFGYIDQPTLQAAGVTEPYYTPLVNQSTRGFWEFASTTATVNGKTIHRENQQRGGNSAIADTGTTLALVDDTLCKAIYDAIPGAKYDEQQQGYTLPSNTAEANLPVVQLAVGGRLFTVQKEDLLFAETESGTTYGGIQSRGTQTFDIFGDTFLKGIYAIFDMGNKRFGAVQRIEKTQNLETGSSE</sequence>
<reference evidence="7 8" key="1">
    <citation type="submission" date="2019-07" db="EMBL/GenBank/DDBJ databases">
        <title>Finished genome of Venturia effusa.</title>
        <authorList>
            <person name="Young C.A."/>
            <person name="Cox M.P."/>
            <person name="Ganley A.R.D."/>
            <person name="David W.J."/>
        </authorList>
    </citation>
    <scope>NUCLEOTIDE SEQUENCE [LARGE SCALE GENOMIC DNA]</scope>
    <source>
        <strain evidence="8">albino</strain>
    </source>
</reference>
<gene>
    <name evidence="7" type="ORF">FKW77_009952</name>
</gene>
<dbReference type="InterPro" id="IPR033121">
    <property type="entry name" value="PEPTIDASE_A1"/>
</dbReference>
<keyword evidence="2" id="KW-0645">Protease</keyword>
<dbReference type="OrthoDB" id="2747330at2759"/>
<comment type="similarity">
    <text evidence="1">Belongs to the peptidase A1 family.</text>
</comment>
<evidence type="ECO:0000256" key="1">
    <source>
        <dbReference type="ARBA" id="ARBA00007447"/>
    </source>
</evidence>
<dbReference type="CDD" id="cd06097">
    <property type="entry name" value="Aspergillopepsin_like"/>
    <property type="match status" value="1"/>
</dbReference>
<keyword evidence="4" id="KW-0378">Hydrolase</keyword>
<evidence type="ECO:0000313" key="7">
    <source>
        <dbReference type="EMBL" id="QDS69068.1"/>
    </source>
</evidence>
<organism evidence="7 8">
    <name type="scientific">Venturia effusa</name>
    <dbReference type="NCBI Taxonomy" id="50376"/>
    <lineage>
        <taxon>Eukaryota</taxon>
        <taxon>Fungi</taxon>
        <taxon>Dikarya</taxon>
        <taxon>Ascomycota</taxon>
        <taxon>Pezizomycotina</taxon>
        <taxon>Dothideomycetes</taxon>
        <taxon>Pleosporomycetidae</taxon>
        <taxon>Venturiales</taxon>
        <taxon>Venturiaceae</taxon>
        <taxon>Venturia</taxon>
    </lineage>
</organism>
<dbReference type="STRING" id="50376.A0A517L0A7"/>
<name>A0A517L0A7_9PEZI</name>
<dbReference type="InterPro" id="IPR021109">
    <property type="entry name" value="Peptidase_aspartic_dom_sf"/>
</dbReference>
<feature type="active site" evidence="5">
    <location>
        <position position="131"/>
    </location>
</feature>
<evidence type="ECO:0000256" key="3">
    <source>
        <dbReference type="ARBA" id="ARBA00022750"/>
    </source>
</evidence>
<dbReference type="PROSITE" id="PS51767">
    <property type="entry name" value="PEPTIDASE_A1"/>
    <property type="match status" value="1"/>
</dbReference>
<dbReference type="GO" id="GO:0006508">
    <property type="term" value="P:proteolysis"/>
    <property type="evidence" value="ECO:0007669"/>
    <property type="project" value="UniProtKB-KW"/>
</dbReference>
<protein>
    <recommendedName>
        <fullName evidence="6">Peptidase A1 domain-containing protein</fullName>
    </recommendedName>
</protein>
<keyword evidence="8" id="KW-1185">Reference proteome</keyword>
<dbReference type="GO" id="GO:0004190">
    <property type="term" value="F:aspartic-type endopeptidase activity"/>
    <property type="evidence" value="ECO:0007669"/>
    <property type="project" value="UniProtKB-KW"/>
</dbReference>
<proteinExistence type="inferred from homology"/>
<evidence type="ECO:0000256" key="2">
    <source>
        <dbReference type="ARBA" id="ARBA00022670"/>
    </source>
</evidence>